<dbReference type="Pfam" id="PF20703">
    <property type="entry name" value="nSTAND1"/>
    <property type="match status" value="1"/>
</dbReference>
<protein>
    <submittedName>
        <fullName evidence="2">High-affinity carbon uptake protein Hat/HatR</fullName>
    </submittedName>
</protein>
<proteinExistence type="predicted"/>
<sequence length="480" mass="54540">MLNYSLHRTEAEEELFESELEASNNLKNPFPGLRPFGIDECHLFFGREDQVDEILLKLSQNRFISLLGYSGSGKSSLMHCGVIPVLYGGFMTNEGPNWSVVVSRPGGNPIENLAEALLHRAAILSSSEEDHAIKHKVTTALLKTGSQGLVDIARHYKAVSGENLLILIDQFEELYRFAEINSENKNEASQFINLLMDAIEQDEVPIYVATTMRSDFIGESAQHARLTNHINKSSYVIPLMSRQQKRIAIEGPIAVGGGRVSERLVNRLLQEIGDNQDQLPIMQHALMRTWEYWVEHREQGEEIDIRHYNAIGKISDALSLHADEAYDELSDKGKRIAEVLFKALTETGEDNFGIRRRSSIKEIASIATVSHLEVIEVVEHFRMPGRSLLMPALPIELTSDSVVEISHESLMRIWTRLRIWVEEETDSAKMYSRISEAAEMHQVGRSGLWRPPDLQLALNWQKKQLPTRQWAERYNAAFER</sequence>
<dbReference type="EMBL" id="UOES01000238">
    <property type="protein sequence ID" value="VAW27445.1"/>
    <property type="molecule type" value="Genomic_DNA"/>
</dbReference>
<dbReference type="SUPFAM" id="SSF52540">
    <property type="entry name" value="P-loop containing nucleoside triphosphate hydrolases"/>
    <property type="match status" value="1"/>
</dbReference>
<organism evidence="2">
    <name type="scientific">hydrothermal vent metagenome</name>
    <dbReference type="NCBI Taxonomy" id="652676"/>
    <lineage>
        <taxon>unclassified sequences</taxon>
        <taxon>metagenomes</taxon>
        <taxon>ecological metagenomes</taxon>
    </lineage>
</organism>
<evidence type="ECO:0000313" key="2">
    <source>
        <dbReference type="EMBL" id="VAW27445.1"/>
    </source>
</evidence>
<feature type="non-terminal residue" evidence="2">
    <location>
        <position position="480"/>
    </location>
</feature>
<name>A0A3B0U919_9ZZZZ</name>
<gene>
    <name evidence="2" type="ORF">MNBD_BACTEROID06-248</name>
</gene>
<dbReference type="Gene3D" id="3.40.50.300">
    <property type="entry name" value="P-loop containing nucleotide triphosphate hydrolases"/>
    <property type="match status" value="1"/>
</dbReference>
<dbReference type="AlphaFoldDB" id="A0A3B0U919"/>
<reference evidence="2" key="1">
    <citation type="submission" date="2018-06" db="EMBL/GenBank/DDBJ databases">
        <authorList>
            <person name="Zhirakovskaya E."/>
        </authorList>
    </citation>
    <scope>NUCLEOTIDE SEQUENCE</scope>
</reference>
<evidence type="ECO:0000259" key="1">
    <source>
        <dbReference type="Pfam" id="PF20703"/>
    </source>
</evidence>
<dbReference type="InterPro" id="IPR027417">
    <property type="entry name" value="P-loop_NTPase"/>
</dbReference>
<accession>A0A3B0U919</accession>
<dbReference type="InterPro" id="IPR049052">
    <property type="entry name" value="nSTAND1"/>
</dbReference>
<feature type="domain" description="Novel STAND NTPase 1" evidence="1">
    <location>
        <begin position="29"/>
        <end position="442"/>
    </location>
</feature>